<feature type="domain" description="RNase H type-1" evidence="2">
    <location>
        <begin position="207"/>
        <end position="266"/>
    </location>
</feature>
<accession>A0A2P5EI43</accession>
<dbReference type="Pfam" id="PF13456">
    <property type="entry name" value="RVT_3"/>
    <property type="match status" value="1"/>
</dbReference>
<dbReference type="PANTHER" id="PTHR47723">
    <property type="entry name" value="OS05G0353850 PROTEIN"/>
    <property type="match status" value="1"/>
</dbReference>
<evidence type="ECO:0000259" key="2">
    <source>
        <dbReference type="Pfam" id="PF13456"/>
    </source>
</evidence>
<evidence type="ECO:0000256" key="1">
    <source>
        <dbReference type="SAM" id="MobiDB-lite"/>
    </source>
</evidence>
<gene>
    <name evidence="3" type="ORF">TorRG33x02_190180</name>
</gene>
<proteinExistence type="predicted"/>
<sequence>MLLSSIAGKVARVMASITKVLVSPIVSLTDEKPAKARLVSRTVEKLARVVALTAKGLVLFTVSPKVPTARKTPRLMAPTAKGLVWLAVSPKVLTAEKIPRAVAPTAKRMVFPSAKELPLVAKDKVTSTKLDVEFHIKSLIPHSKDQTPEVYKGKSLAPNSNLGDQNSKRKILYGGERQQSKLAVTPKTRVNRSGHWKPPSPSDLKMNVDTSVVQGADHCGIGIVIWDDIGMIVVAATCKVPENFNVFLAECFAVREGFQLCIDLNIGVS</sequence>
<dbReference type="EMBL" id="JXTC01000151">
    <property type="protein sequence ID" value="PON85174.1"/>
    <property type="molecule type" value="Genomic_DNA"/>
</dbReference>
<dbReference type="InterPro" id="IPR053151">
    <property type="entry name" value="RNase_H-like"/>
</dbReference>
<dbReference type="GO" id="GO:0004523">
    <property type="term" value="F:RNA-DNA hybrid ribonuclease activity"/>
    <property type="evidence" value="ECO:0007669"/>
    <property type="project" value="InterPro"/>
</dbReference>
<feature type="region of interest" description="Disordered" evidence="1">
    <location>
        <begin position="147"/>
        <end position="166"/>
    </location>
</feature>
<dbReference type="AlphaFoldDB" id="A0A2P5EI43"/>
<comment type="caution">
    <text evidence="3">The sequence shown here is derived from an EMBL/GenBank/DDBJ whole genome shotgun (WGS) entry which is preliminary data.</text>
</comment>
<dbReference type="InterPro" id="IPR002156">
    <property type="entry name" value="RNaseH_domain"/>
</dbReference>
<evidence type="ECO:0000313" key="4">
    <source>
        <dbReference type="Proteomes" id="UP000237000"/>
    </source>
</evidence>
<dbReference type="InParanoid" id="A0A2P5EI43"/>
<dbReference type="Proteomes" id="UP000237000">
    <property type="component" value="Unassembled WGS sequence"/>
</dbReference>
<evidence type="ECO:0000313" key="3">
    <source>
        <dbReference type="EMBL" id="PON85174.1"/>
    </source>
</evidence>
<reference evidence="4" key="1">
    <citation type="submission" date="2016-06" db="EMBL/GenBank/DDBJ databases">
        <title>Parallel loss of symbiosis genes in relatives of nitrogen-fixing non-legume Parasponia.</title>
        <authorList>
            <person name="Van Velzen R."/>
            <person name="Holmer R."/>
            <person name="Bu F."/>
            <person name="Rutten L."/>
            <person name="Van Zeijl A."/>
            <person name="Liu W."/>
            <person name="Santuari L."/>
            <person name="Cao Q."/>
            <person name="Sharma T."/>
            <person name="Shen D."/>
            <person name="Roswanjaya Y."/>
            <person name="Wardhani T."/>
            <person name="Kalhor M.S."/>
            <person name="Jansen J."/>
            <person name="Van den Hoogen J."/>
            <person name="Gungor B."/>
            <person name="Hartog M."/>
            <person name="Hontelez J."/>
            <person name="Verver J."/>
            <person name="Yang W.-C."/>
            <person name="Schijlen E."/>
            <person name="Repin R."/>
            <person name="Schilthuizen M."/>
            <person name="Schranz E."/>
            <person name="Heidstra R."/>
            <person name="Miyata K."/>
            <person name="Fedorova E."/>
            <person name="Kohlen W."/>
            <person name="Bisseling T."/>
            <person name="Smit S."/>
            <person name="Geurts R."/>
        </authorList>
    </citation>
    <scope>NUCLEOTIDE SEQUENCE [LARGE SCALE GENOMIC DNA]</scope>
    <source>
        <strain evidence="4">cv. RG33-2</strain>
    </source>
</reference>
<protein>
    <recommendedName>
        <fullName evidence="2">RNase H type-1 domain-containing protein</fullName>
    </recommendedName>
</protein>
<keyword evidence="4" id="KW-1185">Reference proteome</keyword>
<name>A0A2P5EI43_TREOI</name>
<dbReference type="OrthoDB" id="1590371at2759"/>
<dbReference type="PANTHER" id="PTHR47723:SF19">
    <property type="entry name" value="POLYNUCLEOTIDYL TRANSFERASE, RIBONUCLEASE H-LIKE SUPERFAMILY PROTEIN"/>
    <property type="match status" value="1"/>
</dbReference>
<dbReference type="GO" id="GO:0003676">
    <property type="term" value="F:nucleic acid binding"/>
    <property type="evidence" value="ECO:0007669"/>
    <property type="project" value="InterPro"/>
</dbReference>
<organism evidence="3 4">
    <name type="scientific">Trema orientale</name>
    <name type="common">Charcoal tree</name>
    <name type="synonym">Celtis orientalis</name>
    <dbReference type="NCBI Taxonomy" id="63057"/>
    <lineage>
        <taxon>Eukaryota</taxon>
        <taxon>Viridiplantae</taxon>
        <taxon>Streptophyta</taxon>
        <taxon>Embryophyta</taxon>
        <taxon>Tracheophyta</taxon>
        <taxon>Spermatophyta</taxon>
        <taxon>Magnoliopsida</taxon>
        <taxon>eudicotyledons</taxon>
        <taxon>Gunneridae</taxon>
        <taxon>Pentapetalae</taxon>
        <taxon>rosids</taxon>
        <taxon>fabids</taxon>
        <taxon>Rosales</taxon>
        <taxon>Cannabaceae</taxon>
        <taxon>Trema</taxon>
    </lineage>
</organism>